<evidence type="ECO:0000313" key="3">
    <source>
        <dbReference type="Proteomes" id="UP000192273"/>
    </source>
</evidence>
<feature type="chain" id="PRO_5010699174" evidence="1">
    <location>
        <begin position="22"/>
        <end position="285"/>
    </location>
</feature>
<evidence type="ECO:0000313" key="2">
    <source>
        <dbReference type="EMBL" id="ARE83894.1"/>
    </source>
</evidence>
<dbReference type="PANTHER" id="PTHR35841">
    <property type="entry name" value="PHOSPHONATES-BINDING PERIPLASMIC PROTEIN"/>
    <property type="match status" value="1"/>
</dbReference>
<accession>A0A1V0RQ46</accession>
<dbReference type="Pfam" id="PF12974">
    <property type="entry name" value="Phosphonate-bd"/>
    <property type="match status" value="1"/>
</dbReference>
<sequence length="285" mass="30769">MIRSLLAAAAVSLASTLPAFAEPLKFAVTDIEGLEALQQEFGAFEAKLEEMTGQEIELFPVSSRTAAVEALNQEQVDLVLTGPAEYVVIKELTDAQIVTAWQRPNYFAQIVTLSDGPIKSVQDLKDKVVTFGSVGSTSQHLGPAQVLADFGLVYNKDYQPQIISRNTAIEALIRGDVAAVGMNESHLGRIREAFPDVSFTVVARGRDLPNDILVARSGIDADAVAAVKSAFVDHAEELMSAILTGEDNQKFKGGFFLTNVQDSDYDYVRSMYGTIGVDTKSFVGN</sequence>
<dbReference type="SUPFAM" id="SSF53850">
    <property type="entry name" value="Periplasmic binding protein-like II"/>
    <property type="match status" value="1"/>
</dbReference>
<keyword evidence="3" id="KW-1185">Reference proteome</keyword>
<protein>
    <submittedName>
        <fullName evidence="2">ABC transporter, phosphonate, periplasmic substrate-binding protein</fullName>
    </submittedName>
</protein>
<dbReference type="KEGG" id="rmm:ROSMUCSMR3_02425"/>
<dbReference type="EMBL" id="CP020474">
    <property type="protein sequence ID" value="ARE83894.1"/>
    <property type="molecule type" value="Genomic_DNA"/>
</dbReference>
<dbReference type="AlphaFoldDB" id="A0A1V0RQ46"/>
<gene>
    <name evidence="2" type="ORF">ROSMUCSMR3_02425</name>
</gene>
<proteinExistence type="predicted"/>
<dbReference type="PANTHER" id="PTHR35841:SF1">
    <property type="entry name" value="PHOSPHONATES-BINDING PERIPLASMIC PROTEIN"/>
    <property type="match status" value="1"/>
</dbReference>
<dbReference type="OrthoDB" id="7374754at2"/>
<keyword evidence="1" id="KW-0732">Signal</keyword>
<dbReference type="Proteomes" id="UP000192273">
    <property type="component" value="Chromosome"/>
</dbReference>
<reference evidence="2 3" key="1">
    <citation type="submission" date="2017-03" db="EMBL/GenBank/DDBJ databases">
        <title>Genome Sequence of Roseovarius mucosus strain SMR3 Isolated from a culture of the Diatom Skeletonema marinoi.</title>
        <authorList>
            <person name="Topel M."/>
            <person name="Pinder M."/>
            <person name="Johansson O.N."/>
            <person name="Kourtchenko O."/>
            <person name="Godhe A."/>
            <person name="Clarke A.K."/>
        </authorList>
    </citation>
    <scope>NUCLEOTIDE SEQUENCE [LARGE SCALE GENOMIC DNA]</scope>
    <source>
        <strain evidence="2 3">SMR3</strain>
    </source>
</reference>
<feature type="signal peptide" evidence="1">
    <location>
        <begin position="1"/>
        <end position="21"/>
    </location>
</feature>
<evidence type="ECO:0000256" key="1">
    <source>
        <dbReference type="SAM" id="SignalP"/>
    </source>
</evidence>
<dbReference type="Gene3D" id="3.40.190.10">
    <property type="entry name" value="Periplasmic binding protein-like II"/>
    <property type="match status" value="2"/>
</dbReference>
<dbReference type="RefSeq" id="WP_008279574.1">
    <property type="nucleotide sequence ID" value="NZ_CP020474.1"/>
</dbReference>
<name>A0A1V0RQ46_9RHOB</name>
<organism evidence="2 3">
    <name type="scientific">Roseovarius mucosus</name>
    <dbReference type="NCBI Taxonomy" id="215743"/>
    <lineage>
        <taxon>Bacteria</taxon>
        <taxon>Pseudomonadati</taxon>
        <taxon>Pseudomonadota</taxon>
        <taxon>Alphaproteobacteria</taxon>
        <taxon>Rhodobacterales</taxon>
        <taxon>Roseobacteraceae</taxon>
        <taxon>Roseovarius</taxon>
    </lineage>
</organism>